<organism evidence="1">
    <name type="scientific">Amphimedon queenslandica</name>
    <name type="common">Sponge</name>
    <dbReference type="NCBI Taxonomy" id="400682"/>
    <lineage>
        <taxon>Eukaryota</taxon>
        <taxon>Metazoa</taxon>
        <taxon>Porifera</taxon>
        <taxon>Demospongiae</taxon>
        <taxon>Heteroscleromorpha</taxon>
        <taxon>Haplosclerida</taxon>
        <taxon>Niphatidae</taxon>
        <taxon>Amphimedon</taxon>
    </lineage>
</organism>
<protein>
    <submittedName>
        <fullName evidence="1">Uncharacterized protein</fullName>
    </submittedName>
</protein>
<dbReference type="AlphaFoldDB" id="A0A1X7UBX1"/>
<name>A0A1X7UBX1_AMPQE</name>
<proteinExistence type="predicted"/>
<reference evidence="1" key="1">
    <citation type="submission" date="2017-05" db="UniProtKB">
        <authorList>
            <consortium name="EnsemblMetazoa"/>
        </authorList>
    </citation>
    <scope>IDENTIFICATION</scope>
</reference>
<dbReference type="EnsemblMetazoa" id="Aqu2.1.25271_001">
    <property type="protein sequence ID" value="Aqu2.1.25271_001"/>
    <property type="gene ID" value="Aqu2.1.25271"/>
</dbReference>
<accession>A0A1X7UBX1</accession>
<evidence type="ECO:0000313" key="1">
    <source>
        <dbReference type="EnsemblMetazoa" id="Aqu2.1.25271_001"/>
    </source>
</evidence>
<dbReference type="InParanoid" id="A0A1X7UBX1"/>
<sequence length="206" mass="23855">MAYEFIQSNGFAFIKICTRYLHHHYAKVDEGIFRYDDLAVYLKKYDSPFLAEDATRIVERVEYDPLTNQCIGFVLPVNDNGIPKTDTFIANTFEEIEQMFTDYSIVKYAYLYTATPLKEGAPSFTLACIGNDNKFTFEEVMKQWQCIFSELKNRGIRVTSFSADGDSHSLKAMRVMCGFFPDTFSLRPTKSLPTFSYDSSLNKWLW</sequence>